<proteinExistence type="predicted"/>
<keyword evidence="1" id="KW-0472">Membrane</keyword>
<organism evidence="2 3">
    <name type="scientific">Pseudomonas paraeruginosa</name>
    <dbReference type="NCBI Taxonomy" id="2994495"/>
    <lineage>
        <taxon>Bacteria</taxon>
        <taxon>Pseudomonadati</taxon>
        <taxon>Pseudomonadota</taxon>
        <taxon>Gammaproteobacteria</taxon>
        <taxon>Pseudomonadales</taxon>
        <taxon>Pseudomonadaceae</taxon>
        <taxon>Pseudomonas</taxon>
    </lineage>
</organism>
<gene>
    <name evidence="2" type="ORF">CSB93_4600</name>
</gene>
<feature type="transmembrane region" description="Helical" evidence="1">
    <location>
        <begin position="12"/>
        <end position="35"/>
    </location>
</feature>
<accession>A0A2R3IQJ4</accession>
<dbReference type="Proteomes" id="UP000238390">
    <property type="component" value="Chromosome"/>
</dbReference>
<dbReference type="EMBL" id="CP027169">
    <property type="protein sequence ID" value="AVK04186.1"/>
    <property type="molecule type" value="Genomic_DNA"/>
</dbReference>
<reference evidence="2 3" key="1">
    <citation type="submission" date="2018-02" db="EMBL/GenBank/DDBJ databases">
        <title>FDA/CDC Antimicrobial Resistant Isolate Bank Genome Sequencing.</title>
        <authorList>
            <person name="Benahmed F.H."/>
            <person name="Lutgring J.D."/>
            <person name="Yoo B."/>
            <person name="Machado M."/>
            <person name="Brown A."/>
            <person name="McAllister G."/>
            <person name="Perry A."/>
            <person name="Halpin A.L."/>
            <person name="Vavikolanu K."/>
            <person name="Ott S."/>
            <person name="Zhao X."/>
            <person name="Tallon L.J."/>
            <person name="Sadzewicz L."/>
            <person name="Aluvathingal J."/>
            <person name="Nadendla S."/>
            <person name="Voskania-kordi A."/>
            <person name="Simonyan V."/>
            <person name="Patel J."/>
            <person name="Shawar R.M."/>
        </authorList>
    </citation>
    <scope>NUCLEOTIDE SEQUENCE [LARGE SCALE GENOMIC DNA]</scope>
    <source>
        <strain evidence="2 3">AR_0356</strain>
    </source>
</reference>
<evidence type="ECO:0000256" key="1">
    <source>
        <dbReference type="SAM" id="Phobius"/>
    </source>
</evidence>
<name>A0A2R3IQJ4_9PSED</name>
<keyword evidence="1" id="KW-0812">Transmembrane</keyword>
<evidence type="ECO:0000313" key="3">
    <source>
        <dbReference type="Proteomes" id="UP000238390"/>
    </source>
</evidence>
<dbReference type="AlphaFoldDB" id="A0A2R3IQJ4"/>
<evidence type="ECO:0000313" key="2">
    <source>
        <dbReference type="EMBL" id="AVK04186.1"/>
    </source>
</evidence>
<evidence type="ECO:0008006" key="4">
    <source>
        <dbReference type="Google" id="ProtNLM"/>
    </source>
</evidence>
<sequence>MRFLEHDEADDPILSMVNLIDLFLVVIGILLIVIVHNPLNPFSQDKVVVVENPGEADMRMLVKDGKELKRYQASGEIGEGQGSRAGVTYRLADGRMIYVPESGGSADRPAAQ</sequence>
<keyword evidence="1" id="KW-1133">Transmembrane helix</keyword>
<dbReference type="InterPro" id="IPR018676">
    <property type="entry name" value="DUF2149"/>
</dbReference>
<dbReference type="Pfam" id="PF09919">
    <property type="entry name" value="DUF2149"/>
    <property type="match status" value="1"/>
</dbReference>
<dbReference type="RefSeq" id="WP_058145979.1">
    <property type="nucleotide sequence ID" value="NZ_CP027169.1"/>
</dbReference>
<keyword evidence="3" id="KW-1185">Reference proteome</keyword>
<protein>
    <recommendedName>
        <fullName evidence="4">DUF2149 domain-containing protein</fullName>
    </recommendedName>
</protein>